<feature type="disulfide bond" evidence="8">
    <location>
        <begin position="230"/>
        <end position="245"/>
    </location>
</feature>
<dbReference type="PROSITE" id="PS01209">
    <property type="entry name" value="LDLRA_1"/>
    <property type="match status" value="1"/>
</dbReference>
<dbReference type="CDD" id="cd00112">
    <property type="entry name" value="LDLa"/>
    <property type="match status" value="3"/>
</dbReference>
<evidence type="ECO:0000256" key="7">
    <source>
        <dbReference type="ARBA" id="ARBA00023157"/>
    </source>
</evidence>
<dbReference type="SUPFAM" id="SSF57424">
    <property type="entry name" value="LDL receptor-like module"/>
    <property type="match status" value="3"/>
</dbReference>
<evidence type="ECO:0000256" key="4">
    <source>
        <dbReference type="ARBA" id="ARBA00022737"/>
    </source>
</evidence>
<comment type="caution">
    <text evidence="9">The sequence shown here is derived from an EMBL/GenBank/DDBJ whole genome shotgun (WGS) entry which is preliminary data.</text>
</comment>
<dbReference type="InterPro" id="IPR023415">
    <property type="entry name" value="LDLR_class-A_CS"/>
</dbReference>
<dbReference type="InterPro" id="IPR036508">
    <property type="entry name" value="Chitin-bd_dom_sf"/>
</dbReference>
<proteinExistence type="predicted"/>
<keyword evidence="4" id="KW-0677">Repeat</keyword>
<organism evidence="9 10">
    <name type="scientific">Cylicocyclus nassatus</name>
    <name type="common">Nematode worm</name>
    <dbReference type="NCBI Taxonomy" id="53992"/>
    <lineage>
        <taxon>Eukaryota</taxon>
        <taxon>Metazoa</taxon>
        <taxon>Ecdysozoa</taxon>
        <taxon>Nematoda</taxon>
        <taxon>Chromadorea</taxon>
        <taxon>Rhabditida</taxon>
        <taxon>Rhabditina</taxon>
        <taxon>Rhabditomorpha</taxon>
        <taxon>Strongyloidea</taxon>
        <taxon>Strongylidae</taxon>
        <taxon>Cylicocyclus</taxon>
    </lineage>
</organism>
<dbReference type="SMART" id="SM00192">
    <property type="entry name" value="LDLa"/>
    <property type="match status" value="4"/>
</dbReference>
<name>A0AA36DPU3_CYLNA</name>
<keyword evidence="5" id="KW-1133">Transmembrane helix</keyword>
<keyword evidence="7 8" id="KW-1015">Disulfide bond</keyword>
<evidence type="ECO:0000313" key="10">
    <source>
        <dbReference type="Proteomes" id="UP001176961"/>
    </source>
</evidence>
<evidence type="ECO:0000313" key="9">
    <source>
        <dbReference type="EMBL" id="CAJ0590549.1"/>
    </source>
</evidence>
<accession>A0AA36DPU3</accession>
<sequence length="367" mass="41254">MLIPLLLMLVHVEAQRSVPPRHIGYNHRPGVVPNGVVRRPPSPTDEDSYEDEWDFTPALPRNHIPKAPQPTVALPVIVKPEPPPIQATKLDIQKQIDLMKLQKTTTEATTTTTTNAKNNKAYEINFCDENEFPDELLAMYSLERVENFIWNISCSSSFFQCSGGLTYALKCPSENQAFDRSVTNCNYRNAIKVCPDFDHVLYCSIKEMCTESEFACCSMPQKCIPLSKRCDGHMDCADGDDENNCPSCTRYEFACVKSSRCISAEKRCDGIPDDCGDYSNLDELGCNVNNTCIGKFMCHLSQEGPPCVEWPQHCNGVKNCASGEDELNCRALQSDVMVCEDQRQSIPRENWCDGVRHCDDGSDERYC</sequence>
<evidence type="ECO:0000256" key="6">
    <source>
        <dbReference type="ARBA" id="ARBA00023136"/>
    </source>
</evidence>
<dbReference type="GO" id="GO:0005886">
    <property type="term" value="C:plasma membrane"/>
    <property type="evidence" value="ECO:0007669"/>
    <property type="project" value="TreeGrafter"/>
</dbReference>
<gene>
    <name evidence="9" type="ORF">CYNAS_LOCUS2532</name>
</gene>
<dbReference type="PANTHER" id="PTHR24270">
    <property type="entry name" value="LOW-DENSITY LIPOPROTEIN RECEPTOR-RELATED"/>
    <property type="match status" value="1"/>
</dbReference>
<dbReference type="PROSITE" id="PS50068">
    <property type="entry name" value="LDLRA_2"/>
    <property type="match status" value="4"/>
</dbReference>
<dbReference type="Gene3D" id="4.10.400.10">
    <property type="entry name" value="Low-density Lipoprotein Receptor"/>
    <property type="match status" value="4"/>
</dbReference>
<dbReference type="EMBL" id="CATQJL010000001">
    <property type="protein sequence ID" value="CAJ0590549.1"/>
    <property type="molecule type" value="Genomic_DNA"/>
</dbReference>
<dbReference type="SUPFAM" id="SSF57625">
    <property type="entry name" value="Invertebrate chitin-binding proteins"/>
    <property type="match status" value="1"/>
</dbReference>
<dbReference type="Proteomes" id="UP001176961">
    <property type="component" value="Unassembled WGS sequence"/>
</dbReference>
<comment type="caution">
    <text evidence="8">Lacks conserved residue(s) required for the propagation of feature annotation.</text>
</comment>
<dbReference type="InterPro" id="IPR050685">
    <property type="entry name" value="LDLR"/>
</dbReference>
<evidence type="ECO:0000256" key="1">
    <source>
        <dbReference type="ARBA" id="ARBA00004167"/>
    </source>
</evidence>
<evidence type="ECO:0000256" key="3">
    <source>
        <dbReference type="ARBA" id="ARBA00022692"/>
    </source>
</evidence>
<feature type="disulfide bond" evidence="8">
    <location>
        <begin position="314"/>
        <end position="329"/>
    </location>
</feature>
<feature type="disulfide bond" evidence="8">
    <location>
        <begin position="352"/>
        <end position="367"/>
    </location>
</feature>
<keyword evidence="3" id="KW-0812">Transmembrane</keyword>
<comment type="subcellular location">
    <subcellularLocation>
        <location evidence="2">Endomembrane system</location>
    </subcellularLocation>
    <subcellularLocation>
        <location evidence="1">Membrane</location>
        <topology evidence="1">Single-pass membrane protein</topology>
    </subcellularLocation>
</comment>
<dbReference type="GO" id="GO:0016192">
    <property type="term" value="P:vesicle-mediated transport"/>
    <property type="evidence" value="ECO:0007669"/>
    <property type="project" value="UniProtKB-ARBA"/>
</dbReference>
<dbReference type="GO" id="GO:0008061">
    <property type="term" value="F:chitin binding"/>
    <property type="evidence" value="ECO:0007669"/>
    <property type="project" value="InterPro"/>
</dbReference>
<dbReference type="PRINTS" id="PR00261">
    <property type="entry name" value="LDLRECEPTOR"/>
</dbReference>
<evidence type="ECO:0000256" key="5">
    <source>
        <dbReference type="ARBA" id="ARBA00022989"/>
    </source>
</evidence>
<dbReference type="AlphaFoldDB" id="A0AA36DPU3"/>
<evidence type="ECO:0000256" key="8">
    <source>
        <dbReference type="PROSITE-ProRule" id="PRU00124"/>
    </source>
</evidence>
<evidence type="ECO:0000256" key="2">
    <source>
        <dbReference type="ARBA" id="ARBA00004308"/>
    </source>
</evidence>
<keyword evidence="6" id="KW-0472">Membrane</keyword>
<keyword evidence="10" id="KW-1185">Reference proteome</keyword>
<reference evidence="9" key="1">
    <citation type="submission" date="2023-07" db="EMBL/GenBank/DDBJ databases">
        <authorList>
            <consortium name="CYATHOMIX"/>
        </authorList>
    </citation>
    <scope>NUCLEOTIDE SEQUENCE</scope>
    <source>
        <strain evidence="9">N/A</strain>
    </source>
</reference>
<protein>
    <submittedName>
        <fullName evidence="9">Uncharacterized protein</fullName>
    </submittedName>
</protein>
<dbReference type="GO" id="GO:0012505">
    <property type="term" value="C:endomembrane system"/>
    <property type="evidence" value="ECO:0007669"/>
    <property type="project" value="UniProtKB-SubCell"/>
</dbReference>
<dbReference type="InterPro" id="IPR036055">
    <property type="entry name" value="LDL_receptor-like_sf"/>
</dbReference>
<dbReference type="PANTHER" id="PTHR24270:SF59">
    <property type="entry name" value="LDL RECEPTOR REPEAT-CONTAINING PROTEIN EGG-1-RELATED"/>
    <property type="match status" value="1"/>
</dbReference>
<dbReference type="InterPro" id="IPR002172">
    <property type="entry name" value="LDrepeatLR_classA_rpt"/>
</dbReference>
<dbReference type="Pfam" id="PF00057">
    <property type="entry name" value="Ldl_recept_a"/>
    <property type="match status" value="2"/>
</dbReference>